<evidence type="ECO:0000313" key="4">
    <source>
        <dbReference type="Proteomes" id="UP001213000"/>
    </source>
</evidence>
<evidence type="ECO:0000313" key="3">
    <source>
        <dbReference type="EMBL" id="KAJ3573274.1"/>
    </source>
</evidence>
<evidence type="ECO:0000256" key="2">
    <source>
        <dbReference type="SAM" id="Phobius"/>
    </source>
</evidence>
<dbReference type="AlphaFoldDB" id="A0AAD5YYZ9"/>
<feature type="region of interest" description="Disordered" evidence="1">
    <location>
        <begin position="177"/>
        <end position="252"/>
    </location>
</feature>
<feature type="compositionally biased region" description="Polar residues" evidence="1">
    <location>
        <begin position="183"/>
        <end position="209"/>
    </location>
</feature>
<feature type="transmembrane region" description="Helical" evidence="2">
    <location>
        <begin position="100"/>
        <end position="123"/>
    </location>
</feature>
<evidence type="ECO:0000256" key="1">
    <source>
        <dbReference type="SAM" id="MobiDB-lite"/>
    </source>
</evidence>
<keyword evidence="2" id="KW-0472">Membrane</keyword>
<name>A0AAD5YYZ9_9AGAR</name>
<reference evidence="3" key="1">
    <citation type="submission" date="2022-07" db="EMBL/GenBank/DDBJ databases">
        <title>Genome Sequence of Leucocoprinus birnbaumii.</title>
        <authorList>
            <person name="Buettner E."/>
        </authorList>
    </citation>
    <scope>NUCLEOTIDE SEQUENCE</scope>
    <source>
        <strain evidence="3">VT141</strain>
    </source>
</reference>
<organism evidence="3 4">
    <name type="scientific">Leucocoprinus birnbaumii</name>
    <dbReference type="NCBI Taxonomy" id="56174"/>
    <lineage>
        <taxon>Eukaryota</taxon>
        <taxon>Fungi</taxon>
        <taxon>Dikarya</taxon>
        <taxon>Basidiomycota</taxon>
        <taxon>Agaricomycotina</taxon>
        <taxon>Agaricomycetes</taxon>
        <taxon>Agaricomycetidae</taxon>
        <taxon>Agaricales</taxon>
        <taxon>Agaricineae</taxon>
        <taxon>Agaricaceae</taxon>
        <taxon>Leucocoprinus</taxon>
    </lineage>
</organism>
<sequence length="252" mass="26371">METTPLIMDARMQEVQRGILASSSQVCAAYFLGSVSSGYRLDPPPPLYEREPSAGQSTPHLLDEVLSSTTPGFARGRVVGDVNEMDTGEQPKSFWHTRKAMILLGGLGTLLILAVALGLSLGLSLNSNRRGSSNADTNLENSTSSTTMSTTARLAPLAPLATSAMIASATITGATVTTTGETPSSLIEPNTVTTTSSGLPFIPTTSSNGEPDAPTEFLESSSSPGPAMSGDDDPGWGGGWKHHHHHHDMLPR</sequence>
<accession>A0AAD5YYZ9</accession>
<dbReference type="EMBL" id="JANIEX010000108">
    <property type="protein sequence ID" value="KAJ3573274.1"/>
    <property type="molecule type" value="Genomic_DNA"/>
</dbReference>
<feature type="compositionally biased region" description="Basic residues" evidence="1">
    <location>
        <begin position="240"/>
        <end position="252"/>
    </location>
</feature>
<feature type="region of interest" description="Disordered" evidence="1">
    <location>
        <begin position="127"/>
        <end position="150"/>
    </location>
</feature>
<gene>
    <name evidence="3" type="ORF">NP233_g2523</name>
</gene>
<proteinExistence type="predicted"/>
<comment type="caution">
    <text evidence="3">The sequence shown here is derived from an EMBL/GenBank/DDBJ whole genome shotgun (WGS) entry which is preliminary data.</text>
</comment>
<keyword evidence="4" id="KW-1185">Reference proteome</keyword>
<keyword evidence="2" id="KW-1133">Transmembrane helix</keyword>
<dbReference type="Proteomes" id="UP001213000">
    <property type="component" value="Unassembled WGS sequence"/>
</dbReference>
<protein>
    <submittedName>
        <fullName evidence="3">Uncharacterized protein</fullName>
    </submittedName>
</protein>
<keyword evidence="2" id="KW-0812">Transmembrane</keyword>